<feature type="compositionally biased region" description="Low complexity" evidence="1">
    <location>
        <begin position="1571"/>
        <end position="1580"/>
    </location>
</feature>
<dbReference type="Pfam" id="PF12816">
    <property type="entry name" value="TPR_Vps8"/>
    <property type="match status" value="1"/>
</dbReference>
<feature type="compositionally biased region" description="Polar residues" evidence="1">
    <location>
        <begin position="50"/>
        <end position="62"/>
    </location>
</feature>
<dbReference type="GO" id="GO:0034058">
    <property type="term" value="P:endosomal vesicle fusion"/>
    <property type="evidence" value="ECO:0007669"/>
    <property type="project" value="TreeGrafter"/>
</dbReference>
<protein>
    <submittedName>
        <fullName evidence="4">Vacuolar protein sorting-associated protein 8-like protein</fullName>
    </submittedName>
</protein>
<evidence type="ECO:0000313" key="5">
    <source>
        <dbReference type="Proteomes" id="UP000222788"/>
    </source>
</evidence>
<feature type="domain" description="Vacuolar protein sorting-associated protein 8 central" evidence="2">
    <location>
        <begin position="749"/>
        <end position="954"/>
    </location>
</feature>
<keyword evidence="5" id="KW-1185">Reference proteome</keyword>
<dbReference type="EMBL" id="APWK03000009">
    <property type="protein sequence ID" value="PHH55614.1"/>
    <property type="molecule type" value="Genomic_DNA"/>
</dbReference>
<dbReference type="InterPro" id="IPR025941">
    <property type="entry name" value="Vps8_central_dom"/>
</dbReference>
<organism evidence="4 5">
    <name type="scientific">Ceratocystis fimbriata CBS 114723</name>
    <dbReference type="NCBI Taxonomy" id="1035309"/>
    <lineage>
        <taxon>Eukaryota</taxon>
        <taxon>Fungi</taxon>
        <taxon>Dikarya</taxon>
        <taxon>Ascomycota</taxon>
        <taxon>Pezizomycotina</taxon>
        <taxon>Sordariomycetes</taxon>
        <taxon>Hypocreomycetidae</taxon>
        <taxon>Microascales</taxon>
        <taxon>Ceratocystidaceae</taxon>
        <taxon>Ceratocystis</taxon>
    </lineage>
</organism>
<dbReference type="Pfam" id="PF23410">
    <property type="entry name" value="Beta-prop_VPS8"/>
    <property type="match status" value="1"/>
</dbReference>
<comment type="caution">
    <text evidence="4">The sequence shown here is derived from an EMBL/GenBank/DDBJ whole genome shotgun (WGS) entry which is preliminary data.</text>
</comment>
<evidence type="ECO:0000259" key="3">
    <source>
        <dbReference type="Pfam" id="PF25066"/>
    </source>
</evidence>
<dbReference type="SUPFAM" id="SSF50978">
    <property type="entry name" value="WD40 repeat-like"/>
    <property type="match status" value="1"/>
</dbReference>
<dbReference type="Pfam" id="PF25066">
    <property type="entry name" value="TPR_VPS8_2"/>
    <property type="match status" value="1"/>
</dbReference>
<feature type="region of interest" description="Disordered" evidence="1">
    <location>
        <begin position="1"/>
        <end position="64"/>
    </location>
</feature>
<sequence length="1639" mass="181756">MDISTTGTHRGSPHLEQDNDSAQTSSAADEPYIEQSFEDDNCDGAASPLHTENTYSQSQVDINHSGLGRDVSSWASAALPGSPSSSINAREIVVKGDNIANVVQPPQSPQQSIKSDLDDAASIQGSFLSSPGSSILPSAAIHRSDTGSPARGLHSHTLRPFDRRFSSRIVSTSSSIHSRPTSPVPGTLASHVRNYSVTSHFAFDQLGAESQSPPWEVVRWTRLNKLASLAFSEMGRRNFGSPTCLAIASSIFVGTSKGFILMFDYSQNLKGVIGSGTKAIECGAVTSIAISADHSTVAGGHMNGSIFTWETSKPTRTFLSIPPIVVTDKAERTSDGHVPDSAVIHLGFLGTRRTALVSADNRGMAFSHLATRGTGALGRTVKTNRILGRYPDALLTSTERPVKPSTVLAFAPLPLGNAERATDSMGLTAMLTPYLLVIVSTTPVAQTQHKVARPKNAGSQSALSGCLSWFPAGKLKVADAESGSDISKAKLVYCWSNILSVMDVDEVLPENSNKPPTLEFRTRNRWKCDEAIVAVQWLSRSVITVLTATQRLVIIEDRSMRVTDAFDLLHKSIYHVDFFSQQLRPLIGQVDVQDDRNEASTHSVVCDAFYMSLRVFKGRLFLLGIEDLSIGALSNWYDRLVALMNNGDYVASMQLVISYYTVDSDKLTVGLPEDATIRQSIVSSKAFDLMTESLAHIATRRKKDSTCISESTLKDLADVLFLACKTLGNIDFLFDVVYDWYEENSYQGLFLETLEKYIVAEAITVVPPVVMKALVSHYVEKGMETRLEEMICHVEPSTLDLDQITALCKQHGLYDALIYVWNTGLGDYITPLIDLLDLLVHSVSLQESASMQTKTQGCNEVHNENAAKIFPYLAYTLTGRVYPMGDMLMEKDATKAKSEIYWFLFSGHSVEWPRGSKQKFITCPDRPQEPSFPYLRLILRFDAPSFLSAMNEAFEDSFLNDSPDKQIGANIGGDVPEEQVFGLTVDRQYIVSILLELMGPSVEFSSSDTIYLDMFIARNLSKFQQYLIFPGSTLTKVLTELCQYSEQDLVEDAQLSAEYLLSVYHPPDMDVLMPLLREASFYRILKRIYLSNREYGSLVEVYLEDPHNQIAVFDCLADCLRTAKSLTQRQRDSLYDAISKYASALIQLNPRTAAITFATQNLSLHRRILDSTMDFPHAQYMYLKALLEPDASLETVDESVTNDQDLVELYVRLMCAHDTSHVSDYITLHHVPNLRLDKLLETLEDTGVVDAVVILMANQGLIKDAMARLVKHLETLEIAFRYTFTGSNYSTNSKSTADDLLQSVQKFIHVGIWLCNKQQVLGTPFESAKSRAAITPASKRSSMIREEPLSETESLWLTLIRASVQMTKSLSLDIDDFVTSIDLDRERLEIQVRSLVQHVFTALLTATANLNLGVENSHSVDGNVTFLRILQAFLTDEAVSSPSLADLRSVLSSIFAAYAYEESILQLSHRLLNQSLFLSMTQSIQLKQRGWRPRSSTCEACGRRLWGPGVSGNIYEAWELKQARKAEEQRNDTNSARGLVDSRGKSKVAVIESSKLASGHHDEWPAPSSVQLQQQQQEEQLTTDYHSGNANPTLGTTRQDLGVDRRQDLDDIVLLACRHIYHRKCLETESSTMKCPRSH</sequence>
<dbReference type="InterPro" id="IPR036322">
    <property type="entry name" value="WD40_repeat_dom_sf"/>
</dbReference>
<proteinExistence type="predicted"/>
<reference evidence="4 5" key="1">
    <citation type="journal article" date="2013" name="Fungal Biol.">
        <title>Analysis of microsatellite markers in the genome of the plant pathogen Ceratocystis fimbriata.</title>
        <authorList>
            <person name="Simpson M.C."/>
            <person name="Wilken P.M."/>
            <person name="Coetzee M.P."/>
            <person name="Wingfield M.J."/>
            <person name="Wingfield B.D."/>
        </authorList>
    </citation>
    <scope>NUCLEOTIDE SEQUENCE [LARGE SCALE GENOMIC DNA]</scope>
    <source>
        <strain evidence="4 5">CBS 114723</strain>
    </source>
</reference>
<name>A0A2C5XIQ7_9PEZI</name>
<dbReference type="GO" id="GO:0006623">
    <property type="term" value="P:protein targeting to vacuole"/>
    <property type="evidence" value="ECO:0007669"/>
    <property type="project" value="InterPro"/>
</dbReference>
<dbReference type="PANTHER" id="PTHR12616">
    <property type="entry name" value="VACUOLAR PROTEIN SORTING VPS41"/>
    <property type="match status" value="1"/>
</dbReference>
<reference evidence="4 5" key="2">
    <citation type="journal article" date="2013" name="IMA Fungus">
        <title>IMA Genome-F 1: Ceratocystis fimbriata: Draft nuclear genome sequence for the plant pathogen, Ceratocystis fimbriata.</title>
        <authorList>
            <person name="Wilken P.M."/>
            <person name="Steenkamp E.T."/>
            <person name="Wingfield M.J."/>
            <person name="de Beer Z.W."/>
            <person name="Wingfield B.D."/>
        </authorList>
    </citation>
    <scope>NUCLEOTIDE SEQUENCE [LARGE SCALE GENOMIC DNA]</scope>
    <source>
        <strain evidence="4 5">CBS 114723</strain>
    </source>
</reference>
<gene>
    <name evidence="4" type="primary">VPS8</name>
    <name evidence="4" type="ORF">CFIMG_000889RA</name>
</gene>
<dbReference type="GO" id="GO:0030897">
    <property type="term" value="C:HOPS complex"/>
    <property type="evidence" value="ECO:0007669"/>
    <property type="project" value="TreeGrafter"/>
</dbReference>
<dbReference type="PANTHER" id="PTHR12616:SF8">
    <property type="entry name" value="VACUOLAR PROTEIN SORTING-ASSOCIATED PROTEIN 8 HOMOLOG"/>
    <property type="match status" value="1"/>
</dbReference>
<feature type="compositionally biased region" description="Polar residues" evidence="1">
    <location>
        <begin position="1582"/>
        <end position="1599"/>
    </location>
</feature>
<dbReference type="InterPro" id="IPR059070">
    <property type="entry name" value="TPR_VPS8_2"/>
</dbReference>
<evidence type="ECO:0000259" key="2">
    <source>
        <dbReference type="Pfam" id="PF12816"/>
    </source>
</evidence>
<feature type="domain" description="VPS8-like TPR-like repeats" evidence="3">
    <location>
        <begin position="1294"/>
        <end position="1486"/>
    </location>
</feature>
<feature type="region of interest" description="Disordered" evidence="1">
    <location>
        <begin position="1556"/>
        <end position="1599"/>
    </location>
</feature>
<evidence type="ECO:0000256" key="1">
    <source>
        <dbReference type="SAM" id="MobiDB-lite"/>
    </source>
</evidence>
<dbReference type="Proteomes" id="UP000222788">
    <property type="component" value="Unassembled WGS sequence"/>
</dbReference>
<dbReference type="GO" id="GO:0005770">
    <property type="term" value="C:late endosome"/>
    <property type="evidence" value="ECO:0007669"/>
    <property type="project" value="TreeGrafter"/>
</dbReference>
<dbReference type="STRING" id="1035309.A0A2C5XIQ7"/>
<accession>A0A2C5XIQ7</accession>
<evidence type="ECO:0000313" key="4">
    <source>
        <dbReference type="EMBL" id="PHH55614.1"/>
    </source>
</evidence>
<dbReference type="InterPro" id="IPR045111">
    <property type="entry name" value="Vps41/Vps8"/>
</dbReference>
<dbReference type="OrthoDB" id="289913at2759"/>